<accession>G0W6I0</accession>
<organism evidence="3 4">
    <name type="scientific">Naumovozyma dairenensis (strain ATCC 10597 / BCRC 20456 / CBS 421 / NBRC 0211 / NRRL Y-12639)</name>
    <name type="common">Saccharomyces dairenensis</name>
    <dbReference type="NCBI Taxonomy" id="1071378"/>
    <lineage>
        <taxon>Eukaryota</taxon>
        <taxon>Fungi</taxon>
        <taxon>Dikarya</taxon>
        <taxon>Ascomycota</taxon>
        <taxon>Saccharomycotina</taxon>
        <taxon>Saccharomycetes</taxon>
        <taxon>Saccharomycetales</taxon>
        <taxon>Saccharomycetaceae</taxon>
        <taxon>Naumovozyma</taxon>
    </lineage>
</organism>
<dbReference type="GO" id="GO:0070042">
    <property type="term" value="F:rRNA (uridine-N3-)-methyltransferase activity"/>
    <property type="evidence" value="ECO:0007669"/>
    <property type="project" value="EnsemblFungi"/>
</dbReference>
<evidence type="ECO:0000313" key="4">
    <source>
        <dbReference type="Proteomes" id="UP000000689"/>
    </source>
</evidence>
<dbReference type="OMA" id="YPGYKHA"/>
<gene>
    <name evidence="3" type="primary">NDAI0B03570</name>
    <name evidence="3" type="ordered locus">NDAI_0B03570</name>
</gene>
<dbReference type="GeneID" id="11497649"/>
<evidence type="ECO:0000259" key="2">
    <source>
        <dbReference type="Pfam" id="PF10354"/>
    </source>
</evidence>
<dbReference type="PANTHER" id="PTHR11538:SF26">
    <property type="entry name" value="FERREDOXIN-FOLD ANTICODON-BINDING DOMAIN-CONTAINING PROTEIN 1"/>
    <property type="match status" value="1"/>
</dbReference>
<dbReference type="EMBL" id="HE580268">
    <property type="protein sequence ID" value="CCD23391.1"/>
    <property type="molecule type" value="Genomic_DNA"/>
</dbReference>
<dbReference type="STRING" id="1071378.G0W6I0"/>
<dbReference type="GO" id="GO:0070475">
    <property type="term" value="P:rRNA base methylation"/>
    <property type="evidence" value="ECO:0007669"/>
    <property type="project" value="EnsemblFungi"/>
</dbReference>
<dbReference type="InterPro" id="IPR019446">
    <property type="entry name" value="BMT5-like"/>
</dbReference>
<feature type="region of interest" description="Disordered" evidence="1">
    <location>
        <begin position="27"/>
        <end position="54"/>
    </location>
</feature>
<dbReference type="OrthoDB" id="273345at2759"/>
<dbReference type="HOGENOM" id="CLU_035438_1_0_1"/>
<feature type="domain" description="25S rRNA (uridine-N(3))-methyltransferase BMT5-like" evidence="2">
    <location>
        <begin position="73"/>
        <end position="285"/>
    </location>
</feature>
<protein>
    <recommendedName>
        <fullName evidence="2">25S rRNA (uridine-N(3))-methyltransferase BMT5-like domain-containing protein</fullName>
    </recommendedName>
</protein>
<evidence type="ECO:0000313" key="3">
    <source>
        <dbReference type="EMBL" id="CCD23391.1"/>
    </source>
</evidence>
<dbReference type="Pfam" id="PF10354">
    <property type="entry name" value="BMT5-like"/>
    <property type="match status" value="1"/>
</dbReference>
<dbReference type="PANTHER" id="PTHR11538">
    <property type="entry name" value="PHENYLALANYL-TRNA SYNTHETASE"/>
    <property type="match status" value="1"/>
</dbReference>
<dbReference type="KEGG" id="ndi:NDAI_0B03570"/>
<feature type="compositionally biased region" description="Basic residues" evidence="1">
    <location>
        <begin position="311"/>
        <end position="320"/>
    </location>
</feature>
<evidence type="ECO:0000256" key="1">
    <source>
        <dbReference type="SAM" id="MobiDB-lite"/>
    </source>
</evidence>
<feature type="compositionally biased region" description="Basic and acidic residues" evidence="1">
    <location>
        <begin position="27"/>
        <end position="41"/>
    </location>
</feature>
<feature type="region of interest" description="Disordered" evidence="1">
    <location>
        <begin position="311"/>
        <end position="333"/>
    </location>
</feature>
<feature type="compositionally biased region" description="Acidic residues" evidence="1">
    <location>
        <begin position="324"/>
        <end position="333"/>
    </location>
</feature>
<sequence length="333" mass="38462">MARKLKGKVNSKGLKAALLRQQSQEKLRLKQKKKEQAEIKKKSQPPKKIVQNQEAQKADLPTFIPFERNETLLLIGEGDFSFAKSIIEQDYILPGNLIATSFDASPTELRLKYPNTFEENYKFLINEGVKILFKVDGTKLIKSLKLSKKTPWSKIVGPAWKSKYLNNIMFNFPHTGKGIKDQDRNIKDHQELVFGYFDSSKQLFSLINKPLKSATSGYTLGYSTEKNQDSEGISSEGYGKIILSVFDGEPYDSWQIKMLAKKNALHVERSNKFQWENFPGYHHRRTNSEQTTTKPAEERNARIFIFKKFEKAKHSKSKRNRNIDDDDSDEDER</sequence>
<dbReference type="Proteomes" id="UP000000689">
    <property type="component" value="Chromosome 2"/>
</dbReference>
<dbReference type="RefSeq" id="XP_003668634.1">
    <property type="nucleotide sequence ID" value="XM_003668586.1"/>
</dbReference>
<reference evidence="3 4" key="1">
    <citation type="journal article" date="2011" name="Proc. Natl. Acad. Sci. U.S.A.">
        <title>Evolutionary erosion of yeast sex chromosomes by mating-type switching accidents.</title>
        <authorList>
            <person name="Gordon J.L."/>
            <person name="Armisen D."/>
            <person name="Proux-Wera E."/>
            <person name="Oheigeartaigh S.S."/>
            <person name="Byrne K.P."/>
            <person name="Wolfe K.H."/>
        </authorList>
    </citation>
    <scope>NUCLEOTIDE SEQUENCE [LARGE SCALE GENOMIC DNA]</scope>
    <source>
        <strain evidence="4">ATCC 10597 / BCRC 20456 / CBS 421 / NBRC 0211 / NRRL Y-12639</strain>
    </source>
</reference>
<dbReference type="GO" id="GO:0005730">
    <property type="term" value="C:nucleolus"/>
    <property type="evidence" value="ECO:0007669"/>
    <property type="project" value="EnsemblFungi"/>
</dbReference>
<dbReference type="AlphaFoldDB" id="G0W6I0"/>
<dbReference type="GO" id="GO:0005737">
    <property type="term" value="C:cytoplasm"/>
    <property type="evidence" value="ECO:0007669"/>
    <property type="project" value="TreeGrafter"/>
</dbReference>
<keyword evidence="4" id="KW-1185">Reference proteome</keyword>
<proteinExistence type="predicted"/>
<name>G0W6I0_NAUDC</name>
<dbReference type="eggNOG" id="KOG4174">
    <property type="taxonomic scope" value="Eukaryota"/>
</dbReference>